<feature type="domain" description="Solute-binding protein family 3/N-terminal" evidence="2">
    <location>
        <begin position="34"/>
        <end position="252"/>
    </location>
</feature>
<protein>
    <submittedName>
        <fullName evidence="3">Amino acid ABC transporter substrate-binding protein</fullName>
    </submittedName>
</protein>
<name>A0A1E5NCN9_9SPIR</name>
<dbReference type="RefSeq" id="WP_069727239.1">
    <property type="nucleotide sequence ID" value="NZ_MDCO01000012.1"/>
</dbReference>
<dbReference type="PANTHER" id="PTHR35936">
    <property type="entry name" value="MEMBRANE-BOUND LYTIC MUREIN TRANSGLYCOSYLASE F"/>
    <property type="match status" value="1"/>
</dbReference>
<evidence type="ECO:0000313" key="3">
    <source>
        <dbReference type="EMBL" id="OEJ13940.1"/>
    </source>
</evidence>
<dbReference type="PANTHER" id="PTHR35936:SF17">
    <property type="entry name" value="ARGININE-BINDING EXTRACELLULAR PROTEIN ARTP"/>
    <property type="match status" value="1"/>
</dbReference>
<reference evidence="3 4" key="1">
    <citation type="submission" date="2016-08" db="EMBL/GenBank/DDBJ databases">
        <title>Characterization and recognition of Brachyspira hampsonii sp. nov., a novel intestinal spirochete that is pathogenic to pigs.</title>
        <authorList>
            <person name="Mirajkar N."/>
            <person name="La T."/>
            <person name="Phillips N."/>
            <person name="Hampson D."/>
            <person name="Gebhart C."/>
        </authorList>
    </citation>
    <scope>NUCLEOTIDE SEQUENCE [LARGE SCALE GENOMIC DNA]</scope>
    <source>
        <strain evidence="3 4">P280/1</strain>
    </source>
</reference>
<organism evidence="3 4">
    <name type="scientific">Brachyspira hampsonii</name>
    <dbReference type="NCBI Taxonomy" id="1287055"/>
    <lineage>
        <taxon>Bacteria</taxon>
        <taxon>Pseudomonadati</taxon>
        <taxon>Spirochaetota</taxon>
        <taxon>Spirochaetia</taxon>
        <taxon>Brachyspirales</taxon>
        <taxon>Brachyspiraceae</taxon>
        <taxon>Brachyspira</taxon>
    </lineage>
</organism>
<evidence type="ECO:0000256" key="1">
    <source>
        <dbReference type="ARBA" id="ARBA00022729"/>
    </source>
</evidence>
<evidence type="ECO:0000313" key="4">
    <source>
        <dbReference type="Proteomes" id="UP000095247"/>
    </source>
</evidence>
<dbReference type="InterPro" id="IPR001638">
    <property type="entry name" value="Solute-binding_3/MltF_N"/>
</dbReference>
<dbReference type="SMART" id="SM00062">
    <property type="entry name" value="PBPb"/>
    <property type="match status" value="1"/>
</dbReference>
<accession>A0A1E5NCN9</accession>
<dbReference type="PROSITE" id="PS51257">
    <property type="entry name" value="PROKAR_LIPOPROTEIN"/>
    <property type="match status" value="1"/>
</dbReference>
<sequence length="252" mass="28988">MKKIILIILMILSLSCKKSNENIYFKKDFSSNQYINVGIYVYDYPFGYMSNGNIGGFDYDLVNEISKISGSNMIFFPMRFEELMPALESKKIDMIIAGMSVTEERKKYLTFSDKYYTSSQAVLVRIDNESIQKEEDLIGKKVGVIRDTVADNMISEKEGIEIERFDTGSSIILSLKVGNMDAAIFDKETCNHFLRYDKSIKLVNTIEYPQEDYAIAFRKEENIFIDEVNNAISQIMTNGFYELLIQKHLGTN</sequence>
<comment type="caution">
    <text evidence="3">The sequence shown here is derived from an EMBL/GenBank/DDBJ whole genome shotgun (WGS) entry which is preliminary data.</text>
</comment>
<dbReference type="Proteomes" id="UP000095247">
    <property type="component" value="Unassembled WGS sequence"/>
</dbReference>
<evidence type="ECO:0000259" key="2">
    <source>
        <dbReference type="SMART" id="SM00062"/>
    </source>
</evidence>
<dbReference type="Pfam" id="PF00497">
    <property type="entry name" value="SBP_bac_3"/>
    <property type="match status" value="1"/>
</dbReference>
<proteinExistence type="predicted"/>
<gene>
    <name evidence="3" type="ORF">BFL38_04165</name>
</gene>
<keyword evidence="1" id="KW-0732">Signal</keyword>
<dbReference type="AlphaFoldDB" id="A0A1E5NCN9"/>
<dbReference type="SUPFAM" id="SSF53850">
    <property type="entry name" value="Periplasmic binding protein-like II"/>
    <property type="match status" value="1"/>
</dbReference>
<dbReference type="Gene3D" id="3.40.190.10">
    <property type="entry name" value="Periplasmic binding protein-like II"/>
    <property type="match status" value="2"/>
</dbReference>
<dbReference type="EMBL" id="MDCO01000012">
    <property type="protein sequence ID" value="OEJ13940.1"/>
    <property type="molecule type" value="Genomic_DNA"/>
</dbReference>